<sequence>MRFPIRWRTSWRSLAKSALDGFWG</sequence>
<keyword evidence="2" id="KW-1185">Reference proteome</keyword>
<evidence type="ECO:0000313" key="1">
    <source>
        <dbReference type="EMBL" id="QKG27290.1"/>
    </source>
</evidence>
<protein>
    <submittedName>
        <fullName evidence="1">Uncharacterized protein</fullName>
    </submittedName>
</protein>
<reference evidence="1 2" key="1">
    <citation type="submission" date="2020-05" db="EMBL/GenBank/DDBJ databases">
        <title>Actinomadura verrucosospora NRRL-B18236 (PFL_A860) Genome sequencing and assembly.</title>
        <authorList>
            <person name="Samborskyy M."/>
        </authorList>
    </citation>
    <scope>NUCLEOTIDE SEQUENCE [LARGE SCALE GENOMIC DNA]</scope>
    <source>
        <strain evidence="1 2">NRRL:B18236</strain>
    </source>
</reference>
<evidence type="ECO:0000313" key="2">
    <source>
        <dbReference type="Proteomes" id="UP000501240"/>
    </source>
</evidence>
<organism evidence="1 2">
    <name type="scientific">Actinomadura verrucosospora</name>
    <dbReference type="NCBI Taxonomy" id="46165"/>
    <lineage>
        <taxon>Bacteria</taxon>
        <taxon>Bacillati</taxon>
        <taxon>Actinomycetota</taxon>
        <taxon>Actinomycetes</taxon>
        <taxon>Streptosporangiales</taxon>
        <taxon>Thermomonosporaceae</taxon>
        <taxon>Actinomadura</taxon>
    </lineage>
</organism>
<proteinExistence type="predicted"/>
<dbReference type="AlphaFoldDB" id="A0A7D3W0C8"/>
<name>A0A7D3W0C8_ACTVE</name>
<dbReference type="Proteomes" id="UP000501240">
    <property type="component" value="Chromosome"/>
</dbReference>
<dbReference type="EMBL" id="CP053892">
    <property type="protein sequence ID" value="QKG27290.1"/>
    <property type="molecule type" value="Genomic_DNA"/>
</dbReference>
<accession>A0A7D3W0C8</accession>
<gene>
    <name evidence="1" type="ORF">ACTIVE_8945</name>
</gene>